<feature type="transmembrane region" description="Helical" evidence="1">
    <location>
        <begin position="12"/>
        <end position="30"/>
    </location>
</feature>
<dbReference type="AlphaFoldDB" id="L7VZL0"/>
<evidence type="ECO:0008006" key="3">
    <source>
        <dbReference type="Google" id="ProtNLM"/>
    </source>
</evidence>
<keyword evidence="1" id="KW-1133">Transmembrane helix</keyword>
<dbReference type="InterPro" id="IPR007047">
    <property type="entry name" value="Flp_Fap"/>
</dbReference>
<proteinExistence type="predicted"/>
<sequence length="46" mass="4712">MNEQGATATEYALLISGIAVVLVAATAFLGNKLADALELMSTALFP</sequence>
<dbReference type="Pfam" id="PF04964">
    <property type="entry name" value="Flp_Fap"/>
    <property type="match status" value="1"/>
</dbReference>
<organism evidence="2">
    <name type="scientific">uncultured bacterium A1Q1_fos_1053</name>
    <dbReference type="NCBI Taxonomy" id="1256539"/>
    <lineage>
        <taxon>Bacteria</taxon>
        <taxon>environmental samples</taxon>
    </lineage>
</organism>
<evidence type="ECO:0000313" key="2">
    <source>
        <dbReference type="EMBL" id="AGC71610.1"/>
    </source>
</evidence>
<name>L7VZL0_9BACT</name>
<keyword evidence="1" id="KW-0472">Membrane</keyword>
<reference evidence="2" key="1">
    <citation type="submission" date="2012-09" db="EMBL/GenBank/DDBJ databases">
        <title>Metagenomic Characterization of a Microbial Community in Wastewater Detects High Levels of Antibiotic Resistance.</title>
        <authorList>
            <person name="Abrams M."/>
            <person name="Caldwell A."/>
            <person name="Vandaei E."/>
            <person name="Lee W."/>
            <person name="Perrott J."/>
            <person name="Khan S.Y."/>
            <person name="Ta J."/>
            <person name="Romero D."/>
            <person name="Nguyen V."/>
            <person name="Pourmand N."/>
            <person name="Ouverney C.C."/>
        </authorList>
    </citation>
    <scope>NUCLEOTIDE SEQUENCE</scope>
</reference>
<protein>
    <recommendedName>
        <fullName evidence="3">Flp family type IVb pilin</fullName>
    </recommendedName>
</protein>
<accession>L7VZL0</accession>
<keyword evidence="1" id="KW-0812">Transmembrane</keyword>
<dbReference type="EMBL" id="JX649877">
    <property type="protein sequence ID" value="AGC71610.1"/>
    <property type="molecule type" value="Genomic_DNA"/>
</dbReference>
<evidence type="ECO:0000256" key="1">
    <source>
        <dbReference type="SAM" id="Phobius"/>
    </source>
</evidence>